<dbReference type="AlphaFoldDB" id="A0A5E5P4L0"/>
<reference evidence="1 2" key="1">
    <citation type="submission" date="2019-08" db="EMBL/GenBank/DDBJ databases">
        <authorList>
            <person name="Peeters C."/>
        </authorList>
    </citation>
    <scope>NUCLEOTIDE SEQUENCE [LARGE SCALE GENOMIC DNA]</scope>
    <source>
        <strain evidence="1 2">LMG 18089</strain>
    </source>
</reference>
<dbReference type="Proteomes" id="UP000364291">
    <property type="component" value="Unassembled WGS sequence"/>
</dbReference>
<organism evidence="1 2">
    <name type="scientific">Pandoraea apista</name>
    <dbReference type="NCBI Taxonomy" id="93218"/>
    <lineage>
        <taxon>Bacteria</taxon>
        <taxon>Pseudomonadati</taxon>
        <taxon>Pseudomonadota</taxon>
        <taxon>Betaproteobacteria</taxon>
        <taxon>Burkholderiales</taxon>
        <taxon>Burkholderiaceae</taxon>
        <taxon>Pandoraea</taxon>
    </lineage>
</organism>
<dbReference type="EMBL" id="CABPSX010000004">
    <property type="protein sequence ID" value="VVG71656.1"/>
    <property type="molecule type" value="Genomic_DNA"/>
</dbReference>
<accession>A0A5E5P4L0</accession>
<gene>
    <name evidence="1" type="ORF">PAP18089_02641</name>
</gene>
<dbReference type="RefSeq" id="WP_150728675.1">
    <property type="nucleotide sequence ID" value="NZ_CABPSX010000004.1"/>
</dbReference>
<proteinExistence type="predicted"/>
<name>A0A5E5P4L0_9BURK</name>
<evidence type="ECO:0000313" key="1">
    <source>
        <dbReference type="EMBL" id="VVG71656.1"/>
    </source>
</evidence>
<sequence>MVKPTSTQAMSRAADELRASGDALHQAHALFAAIAQHESGGAIDVVQLSRIGRELTRIHAERADGEVDWLEGVVNA</sequence>
<protein>
    <submittedName>
        <fullName evidence="1">Uncharacterized protein</fullName>
    </submittedName>
</protein>
<dbReference type="OrthoDB" id="9904771at2"/>
<evidence type="ECO:0000313" key="2">
    <source>
        <dbReference type="Proteomes" id="UP000364291"/>
    </source>
</evidence>